<feature type="region of interest" description="Disordered" evidence="1">
    <location>
        <begin position="51"/>
        <end position="73"/>
    </location>
</feature>
<dbReference type="EMBL" id="JACXVP010000002">
    <property type="protein sequence ID" value="KAG5627105.1"/>
    <property type="molecule type" value="Genomic_DNA"/>
</dbReference>
<evidence type="ECO:0000313" key="2">
    <source>
        <dbReference type="EMBL" id="KAG5627105.1"/>
    </source>
</evidence>
<organism evidence="2 3">
    <name type="scientific">Solanum commersonii</name>
    <name type="common">Commerson's wild potato</name>
    <name type="synonym">Commerson's nightshade</name>
    <dbReference type="NCBI Taxonomy" id="4109"/>
    <lineage>
        <taxon>Eukaryota</taxon>
        <taxon>Viridiplantae</taxon>
        <taxon>Streptophyta</taxon>
        <taxon>Embryophyta</taxon>
        <taxon>Tracheophyta</taxon>
        <taxon>Spermatophyta</taxon>
        <taxon>Magnoliopsida</taxon>
        <taxon>eudicotyledons</taxon>
        <taxon>Gunneridae</taxon>
        <taxon>Pentapetalae</taxon>
        <taxon>asterids</taxon>
        <taxon>lamiids</taxon>
        <taxon>Solanales</taxon>
        <taxon>Solanaceae</taxon>
        <taxon>Solanoideae</taxon>
        <taxon>Solaneae</taxon>
        <taxon>Solanum</taxon>
    </lineage>
</organism>
<comment type="caution">
    <text evidence="2">The sequence shown here is derived from an EMBL/GenBank/DDBJ whole genome shotgun (WGS) entry which is preliminary data.</text>
</comment>
<keyword evidence="3" id="KW-1185">Reference proteome</keyword>
<reference evidence="2 3" key="1">
    <citation type="submission" date="2020-09" db="EMBL/GenBank/DDBJ databases">
        <title>De no assembly of potato wild relative species, Solanum commersonii.</title>
        <authorList>
            <person name="Cho K."/>
        </authorList>
    </citation>
    <scope>NUCLEOTIDE SEQUENCE [LARGE SCALE GENOMIC DNA]</scope>
    <source>
        <strain evidence="2">LZ3.2</strain>
        <tissue evidence="2">Leaf</tissue>
    </source>
</reference>
<name>A0A9J6AS21_SOLCO</name>
<gene>
    <name evidence="2" type="ORF">H5410_012323</name>
</gene>
<evidence type="ECO:0000313" key="3">
    <source>
        <dbReference type="Proteomes" id="UP000824120"/>
    </source>
</evidence>
<sequence>MDSLSYEEILQILDRQVRKSRTKDIASPRSLEEPFVMELLGMRVRVLERREKEEEKEKKKQGFRQDCRDFRRG</sequence>
<accession>A0A9J6AS21</accession>
<dbReference type="Proteomes" id="UP000824120">
    <property type="component" value="Chromosome 2"/>
</dbReference>
<evidence type="ECO:0000256" key="1">
    <source>
        <dbReference type="SAM" id="MobiDB-lite"/>
    </source>
</evidence>
<proteinExistence type="predicted"/>
<protein>
    <submittedName>
        <fullName evidence="2">Uncharacterized protein</fullName>
    </submittedName>
</protein>
<dbReference type="AlphaFoldDB" id="A0A9J6AS21"/>